<evidence type="ECO:0000259" key="2">
    <source>
        <dbReference type="Pfam" id="PF07885"/>
    </source>
</evidence>
<dbReference type="SUPFAM" id="SSF81324">
    <property type="entry name" value="Voltage-gated potassium channels"/>
    <property type="match status" value="1"/>
</dbReference>
<comment type="caution">
    <text evidence="3">The sequence shown here is derived from an EMBL/GenBank/DDBJ whole genome shotgun (WGS) entry which is preliminary data.</text>
</comment>
<dbReference type="GO" id="GO:0035725">
    <property type="term" value="P:sodium ion transmembrane transport"/>
    <property type="evidence" value="ECO:0007669"/>
    <property type="project" value="TreeGrafter"/>
</dbReference>
<evidence type="ECO:0000256" key="1">
    <source>
        <dbReference type="SAM" id="MobiDB-lite"/>
    </source>
</evidence>
<protein>
    <recommendedName>
        <fullName evidence="2">Potassium channel domain-containing protein</fullName>
    </recommendedName>
</protein>
<feature type="compositionally biased region" description="Basic and acidic residues" evidence="1">
    <location>
        <begin position="14"/>
        <end position="25"/>
    </location>
</feature>
<dbReference type="GO" id="GO:0003254">
    <property type="term" value="P:regulation of membrane depolarization"/>
    <property type="evidence" value="ECO:0007669"/>
    <property type="project" value="TreeGrafter"/>
</dbReference>
<dbReference type="EMBL" id="LDAU01000155">
    <property type="protein sequence ID" value="KRX02405.1"/>
    <property type="molecule type" value="Genomic_DNA"/>
</dbReference>
<evidence type="ECO:0000313" key="4">
    <source>
        <dbReference type="Proteomes" id="UP000054937"/>
    </source>
</evidence>
<dbReference type="InterPro" id="IPR051413">
    <property type="entry name" value="K/Na_HCN_channel"/>
</dbReference>
<dbReference type="GO" id="GO:0098855">
    <property type="term" value="C:HCN channel complex"/>
    <property type="evidence" value="ECO:0007669"/>
    <property type="project" value="TreeGrafter"/>
</dbReference>
<gene>
    <name evidence="3" type="ORF">PPERSA_10022</name>
</gene>
<dbReference type="InterPro" id="IPR013099">
    <property type="entry name" value="K_chnl_dom"/>
</dbReference>
<feature type="compositionally biased region" description="Polar residues" evidence="1">
    <location>
        <begin position="1"/>
        <end position="13"/>
    </location>
</feature>
<dbReference type="PANTHER" id="PTHR45689:SF5">
    <property type="entry name" value="I[[H]] CHANNEL, ISOFORM E"/>
    <property type="match status" value="1"/>
</dbReference>
<evidence type="ECO:0000313" key="3">
    <source>
        <dbReference type="EMBL" id="KRX02405.1"/>
    </source>
</evidence>
<dbReference type="Proteomes" id="UP000054937">
    <property type="component" value="Unassembled WGS sequence"/>
</dbReference>
<reference evidence="3 4" key="1">
    <citation type="journal article" date="2015" name="Sci. Rep.">
        <title>Genome of the facultative scuticociliatosis pathogen Pseudocohnilembus persalinus provides insight into its virulence through horizontal gene transfer.</title>
        <authorList>
            <person name="Xiong J."/>
            <person name="Wang G."/>
            <person name="Cheng J."/>
            <person name="Tian M."/>
            <person name="Pan X."/>
            <person name="Warren A."/>
            <person name="Jiang C."/>
            <person name="Yuan D."/>
            <person name="Miao W."/>
        </authorList>
    </citation>
    <scope>NUCLEOTIDE SEQUENCE [LARGE SCALE GENOMIC DNA]</scope>
    <source>
        <strain evidence="3">36N120E</strain>
    </source>
</reference>
<proteinExistence type="predicted"/>
<dbReference type="AlphaFoldDB" id="A0A0V0QK77"/>
<dbReference type="GO" id="GO:0005249">
    <property type="term" value="F:voltage-gated potassium channel activity"/>
    <property type="evidence" value="ECO:0007669"/>
    <property type="project" value="TreeGrafter"/>
</dbReference>
<feature type="domain" description="Potassium channel" evidence="2">
    <location>
        <begin position="205"/>
        <end position="246"/>
    </location>
</feature>
<organism evidence="3 4">
    <name type="scientific">Pseudocohnilembus persalinus</name>
    <name type="common">Ciliate</name>
    <dbReference type="NCBI Taxonomy" id="266149"/>
    <lineage>
        <taxon>Eukaryota</taxon>
        <taxon>Sar</taxon>
        <taxon>Alveolata</taxon>
        <taxon>Ciliophora</taxon>
        <taxon>Intramacronucleata</taxon>
        <taxon>Oligohymenophorea</taxon>
        <taxon>Scuticociliatia</taxon>
        <taxon>Philasterida</taxon>
        <taxon>Pseudocohnilembidae</taxon>
        <taxon>Pseudocohnilembus</taxon>
    </lineage>
</organism>
<sequence length="533" mass="63102">MSSSQYKKCSKKTSQIDDSFKKNSSDQDVYYNQNNNKQLSQINDNQQDQQTKNLDIQIPESYCSFDMEIILQENIKHEKQNQNSNNYQYKAGAQNRRQLFQQNLNATSVITQQLGYSKTLYLSKSFMEKSNAKMAFVSINNEKKYGDGKKVSQILVFTKIVRFIKKMKEFSSSILLRETKELYMKFINDLSFHSQKDNDSKFHESTVGFGDITPENEIEKIVCILITIVSCGVFAYSVSIVGQIFRDQQQYSTQLRKTKYEVAQYMIQRNIGKTTQYKVLKELEYQNEQSQHYLLEGYNHLQKIQSNVKDLVFQEYFGKILEVSKFIKLGGFSSELVTKLSLKLQETIYICKSIVHSSQECPFVHYPIHKFQIIGKYQWSQPNQRKKQQRISWSVFNALSDKQKYREQLLKIRTDYVNALSQYSYDYVFQQDDIDFYFDMPVLQEEEGEIFIVNDFDYMDSYLQNQNSDTYENIFDEEQNFSNENERDNRKKGKDTLARKSEIVNIKKKQFKRLNLKRVFKQKLGFQTLLKNK</sequence>
<accession>A0A0V0QK77</accession>
<keyword evidence="4" id="KW-1185">Reference proteome</keyword>
<dbReference type="Gene3D" id="1.10.287.70">
    <property type="match status" value="1"/>
</dbReference>
<dbReference type="PANTHER" id="PTHR45689">
    <property type="entry name" value="I[[H]] CHANNEL, ISOFORM E"/>
    <property type="match status" value="1"/>
</dbReference>
<dbReference type="InParanoid" id="A0A0V0QK77"/>
<name>A0A0V0QK77_PSEPJ</name>
<dbReference type="OrthoDB" id="290889at2759"/>
<feature type="region of interest" description="Disordered" evidence="1">
    <location>
        <begin position="1"/>
        <end position="30"/>
    </location>
</feature>
<dbReference type="Pfam" id="PF07885">
    <property type="entry name" value="Ion_trans_2"/>
    <property type="match status" value="1"/>
</dbReference>